<feature type="compositionally biased region" description="Basic and acidic residues" evidence="1">
    <location>
        <begin position="70"/>
        <end position="111"/>
    </location>
</feature>
<organism evidence="2 3">
    <name type="scientific">Lentithecium fluviatile CBS 122367</name>
    <dbReference type="NCBI Taxonomy" id="1168545"/>
    <lineage>
        <taxon>Eukaryota</taxon>
        <taxon>Fungi</taxon>
        <taxon>Dikarya</taxon>
        <taxon>Ascomycota</taxon>
        <taxon>Pezizomycotina</taxon>
        <taxon>Dothideomycetes</taxon>
        <taxon>Pleosporomycetidae</taxon>
        <taxon>Pleosporales</taxon>
        <taxon>Massarineae</taxon>
        <taxon>Lentitheciaceae</taxon>
        <taxon>Lentithecium</taxon>
    </lineage>
</organism>
<dbReference type="AlphaFoldDB" id="A0A6G1IC83"/>
<evidence type="ECO:0000313" key="3">
    <source>
        <dbReference type="Proteomes" id="UP000799291"/>
    </source>
</evidence>
<evidence type="ECO:0000256" key="1">
    <source>
        <dbReference type="SAM" id="MobiDB-lite"/>
    </source>
</evidence>
<dbReference type="EMBL" id="MU005647">
    <property type="protein sequence ID" value="KAF2675822.1"/>
    <property type="molecule type" value="Genomic_DNA"/>
</dbReference>
<dbReference type="Proteomes" id="UP000799291">
    <property type="component" value="Unassembled WGS sequence"/>
</dbReference>
<feature type="region of interest" description="Disordered" evidence="1">
    <location>
        <begin position="1"/>
        <end position="134"/>
    </location>
</feature>
<protein>
    <submittedName>
        <fullName evidence="2">Uncharacterized protein</fullName>
    </submittedName>
</protein>
<accession>A0A6G1IC83</accession>
<feature type="compositionally biased region" description="Basic and acidic residues" evidence="1">
    <location>
        <begin position="17"/>
        <end position="34"/>
    </location>
</feature>
<evidence type="ECO:0000313" key="2">
    <source>
        <dbReference type="EMBL" id="KAF2675822.1"/>
    </source>
</evidence>
<name>A0A6G1IC83_9PLEO</name>
<gene>
    <name evidence="2" type="ORF">K458DRAFT_397585</name>
</gene>
<keyword evidence="3" id="KW-1185">Reference proteome</keyword>
<feature type="compositionally biased region" description="Pro residues" evidence="1">
    <location>
        <begin position="1"/>
        <end position="11"/>
    </location>
</feature>
<proteinExistence type="predicted"/>
<sequence length="202" mass="23387">MSDNFPSPPQRNQPYCDGHRDPWATETDREERRWVRPYPPLQWSPGRSLAPENTQDRALVHRRRTPVYNHNDRKRAAPSPERSHPRKIDNRRSTPSDRLDRCNFARVDGNRRSRSPVRPPRQPSPRRPRAPDTWDHIDKIVDGLPEDKAWALLEFLEKANKDDWADLGRPRRDNSPIIRCNGAGVTVENTAGGTININNNST</sequence>
<reference evidence="2" key="1">
    <citation type="journal article" date="2020" name="Stud. Mycol.">
        <title>101 Dothideomycetes genomes: a test case for predicting lifestyles and emergence of pathogens.</title>
        <authorList>
            <person name="Haridas S."/>
            <person name="Albert R."/>
            <person name="Binder M."/>
            <person name="Bloem J."/>
            <person name="Labutti K."/>
            <person name="Salamov A."/>
            <person name="Andreopoulos B."/>
            <person name="Baker S."/>
            <person name="Barry K."/>
            <person name="Bills G."/>
            <person name="Bluhm B."/>
            <person name="Cannon C."/>
            <person name="Castanera R."/>
            <person name="Culley D."/>
            <person name="Daum C."/>
            <person name="Ezra D."/>
            <person name="Gonzalez J."/>
            <person name="Henrissat B."/>
            <person name="Kuo A."/>
            <person name="Liang C."/>
            <person name="Lipzen A."/>
            <person name="Lutzoni F."/>
            <person name="Magnuson J."/>
            <person name="Mondo S."/>
            <person name="Nolan M."/>
            <person name="Ohm R."/>
            <person name="Pangilinan J."/>
            <person name="Park H.-J."/>
            <person name="Ramirez L."/>
            <person name="Alfaro M."/>
            <person name="Sun H."/>
            <person name="Tritt A."/>
            <person name="Yoshinaga Y."/>
            <person name="Zwiers L.-H."/>
            <person name="Turgeon B."/>
            <person name="Goodwin S."/>
            <person name="Spatafora J."/>
            <person name="Crous P."/>
            <person name="Grigoriev I."/>
        </authorList>
    </citation>
    <scope>NUCLEOTIDE SEQUENCE</scope>
    <source>
        <strain evidence="2">CBS 122367</strain>
    </source>
</reference>